<dbReference type="GO" id="GO:0000049">
    <property type="term" value="F:tRNA binding"/>
    <property type="evidence" value="ECO:0007669"/>
    <property type="project" value="TreeGrafter"/>
</dbReference>
<feature type="compositionally biased region" description="Basic and acidic residues" evidence="7">
    <location>
        <begin position="764"/>
        <end position="776"/>
    </location>
</feature>
<comment type="caution">
    <text evidence="10">The sequence shown here is derived from an EMBL/GenBank/DDBJ whole genome shotgun (WGS) entry which is preliminary data.</text>
</comment>
<dbReference type="STRING" id="329885.A0A4U0UXA4"/>
<feature type="domain" description="NFACT RNA-binding" evidence="8">
    <location>
        <begin position="602"/>
        <end position="715"/>
    </location>
</feature>
<evidence type="ECO:0000256" key="2">
    <source>
        <dbReference type="ARBA" id="ARBA00008318"/>
    </source>
</evidence>
<feature type="compositionally biased region" description="Basic residues" evidence="7">
    <location>
        <begin position="1001"/>
        <end position="1010"/>
    </location>
</feature>
<evidence type="ECO:0000259" key="8">
    <source>
        <dbReference type="Pfam" id="PF05670"/>
    </source>
</evidence>
<evidence type="ECO:0000256" key="3">
    <source>
        <dbReference type="ARBA" id="ARBA00022490"/>
    </source>
</evidence>
<dbReference type="InterPro" id="IPR021846">
    <property type="entry name" value="NFACT-C"/>
</dbReference>
<feature type="compositionally biased region" description="Polar residues" evidence="7">
    <location>
        <begin position="850"/>
        <end position="860"/>
    </location>
</feature>
<name>A0A4U0UXA4_9PEZI</name>
<dbReference type="InterPro" id="IPR051608">
    <property type="entry name" value="RQC_Subunit_NEMF"/>
</dbReference>
<dbReference type="EMBL" id="NAJP01000031">
    <property type="protein sequence ID" value="TKA40808.1"/>
    <property type="molecule type" value="Genomic_DNA"/>
</dbReference>
<proteinExistence type="inferred from homology"/>
<feature type="compositionally biased region" description="Acidic residues" evidence="7">
    <location>
        <begin position="867"/>
        <end position="884"/>
    </location>
</feature>
<feature type="compositionally biased region" description="Acidic residues" evidence="7">
    <location>
        <begin position="796"/>
        <end position="806"/>
    </location>
</feature>
<dbReference type="PANTHER" id="PTHR15239">
    <property type="entry name" value="NUCLEAR EXPORT MEDIATOR FACTOR NEMF"/>
    <property type="match status" value="1"/>
</dbReference>
<comment type="subcellular location">
    <subcellularLocation>
        <location evidence="1">Cytoplasm</location>
    </subcellularLocation>
</comment>
<evidence type="ECO:0000313" key="11">
    <source>
        <dbReference type="Proteomes" id="UP000310066"/>
    </source>
</evidence>
<feature type="region of interest" description="Disordered" evidence="7">
    <location>
        <begin position="1149"/>
        <end position="1178"/>
    </location>
</feature>
<dbReference type="GO" id="GO:0043023">
    <property type="term" value="F:ribosomal large subunit binding"/>
    <property type="evidence" value="ECO:0007669"/>
    <property type="project" value="TreeGrafter"/>
</dbReference>
<dbReference type="GO" id="GO:0005737">
    <property type="term" value="C:cytoplasm"/>
    <property type="evidence" value="ECO:0007669"/>
    <property type="project" value="UniProtKB-SubCell"/>
</dbReference>
<evidence type="ECO:0000256" key="7">
    <source>
        <dbReference type="SAM" id="MobiDB-lite"/>
    </source>
</evidence>
<dbReference type="Proteomes" id="UP000310066">
    <property type="component" value="Unassembled WGS sequence"/>
</dbReference>
<dbReference type="Pfam" id="PF11923">
    <property type="entry name" value="NFACT-C"/>
    <property type="match status" value="1"/>
</dbReference>
<keyword evidence="3" id="KW-0963">Cytoplasm</keyword>
<evidence type="ECO:0000256" key="4">
    <source>
        <dbReference type="ARBA" id="ARBA00023054"/>
    </source>
</evidence>
<feature type="compositionally biased region" description="Basic and acidic residues" evidence="7">
    <location>
        <begin position="885"/>
        <end position="898"/>
    </location>
</feature>
<dbReference type="GO" id="GO:1990112">
    <property type="term" value="C:RQC complex"/>
    <property type="evidence" value="ECO:0007669"/>
    <property type="project" value="TreeGrafter"/>
</dbReference>
<dbReference type="Pfam" id="PF05670">
    <property type="entry name" value="NFACT-R_1"/>
    <property type="match status" value="1"/>
</dbReference>
<feature type="compositionally biased region" description="Acidic residues" evidence="7">
    <location>
        <begin position="777"/>
        <end position="787"/>
    </location>
</feature>
<dbReference type="OrthoDB" id="207084at2759"/>
<protein>
    <recommendedName>
        <fullName evidence="5">Ribosome quality control complex subunit 2</fullName>
    </recommendedName>
</protein>
<comment type="similarity">
    <text evidence="2">Belongs to the NEMF family.</text>
</comment>
<dbReference type="Pfam" id="PF05833">
    <property type="entry name" value="NFACT_N"/>
    <property type="match status" value="1"/>
</dbReference>
<dbReference type="Gene3D" id="2.30.310.10">
    <property type="entry name" value="ibrinogen binding protein from staphylococcus aureus domain"/>
    <property type="match status" value="1"/>
</dbReference>
<keyword evidence="4 6" id="KW-0175">Coiled coil</keyword>
<feature type="coiled-coil region" evidence="6">
    <location>
        <begin position="1015"/>
        <end position="1042"/>
    </location>
</feature>
<dbReference type="GO" id="GO:0072344">
    <property type="term" value="P:rescue of stalled ribosome"/>
    <property type="evidence" value="ECO:0007669"/>
    <property type="project" value="TreeGrafter"/>
</dbReference>
<dbReference type="PANTHER" id="PTHR15239:SF6">
    <property type="entry name" value="RIBOSOME QUALITY CONTROL COMPLEX SUBUNIT NEMF"/>
    <property type="match status" value="1"/>
</dbReference>
<dbReference type="FunFam" id="2.30.310.10:FF:000003">
    <property type="entry name" value="Zinc knuckle domain containing protein"/>
    <property type="match status" value="1"/>
</dbReference>
<sequence length="1178" mass="130600">MQEVFHNVNYPAVGEKWCMTSTFQDMTGVACSILLLHAASQDRVKCRMKQRFSSLDVRVIAHELSGRLVSLRLANIYDLSSRIFLLKFAKPDHREQLLIDSGFRCHLTEFARATAAAPSQFVARLRKFLRTRRVTKVQQIGTDRVIEIQFSDGLYRLFLEFYAGGNVVLTDADLTILGLLRTVSEGAEHEQYKLGVKYDLSLRQNYAGVPELTKERVRDGFQRAIERQQEEAQKPGKKIKKKGGDALRKALAVTTTEFPPVLLDHALHITGYDRNVQPEEVLASEELLEKLLESLQEAQRVVQEITSAELAKGYILAKQGKASQQQQQDDVQETGPPNLLYDDFHPFKPAHLATDSTITFLEYNGFNKTADEFFSSLEGQKLESRLQEREDTARRKLDHARQEQAKRLDGLDSVQELNVRKAVAIEANVERVEEAVAAVNGLVAQGMDWVDIGRLIEKEQGRHNAVAQMIKLPLKLHENTVTLSLTEYDALEEEEEMADVTDNEASDSDDDVNTTGISVRKNAKPETKQLAIDIDLALSPWVNARQYYDQKRTAAEKKERTAQASQKALKSTEQKVMADLKKGLKQEKEVLRPVRKQMWFEKFIYFISSDGYLVLAGRDAQQNEILYRRYLKKGDVYVHADLHGASSVIIKNNPATPEAPIPPSTLGQAGHLAVCTSSAWESKAVMSAWWVHGEQVSKTAPTGEYLSAGGFMVRGKKNFLPPAQLLLGFGLLWRISEESKGRHLKNRFREVGTEGKLAIQGTGKAEESPEHEGGEGHEDDEEDDEFPDAIAKGAVDDDGEDDDDFPDASMKGGSVADRDEDDDDDFPDAQLTDGEGPIRDVDEDHEHRSNPLQTNGNVPASTSQEEHDQEEDDDGTDSEAGDEADDKHAETQESEQKTAPDAASTFSTTQPDASARSTQDAATPKSNTRSTSNQPTTPKSAPPARGKRGKAKKAAQKYANQDDADRQLAMKLLGSQTASERHEADTTSQTSKAESQEEARLRRREQHQKAQRAGLEAEEIRRLNLEEGVENLNEDEASASAEYMSVLESLVAAPLPGDEILEVIPVCAPWSALAKYKYKAKLQPGQQKKGKAVREILGRWVKDGGDGKKVDGKSEDRERIWPREVELVRGMREVEVVGVIPVKSVRVMMGSGGGGGGDGGARGKKGGARGGKGSKRSR</sequence>
<feature type="coiled-coil region" evidence="6">
    <location>
        <begin position="281"/>
        <end position="308"/>
    </location>
</feature>
<dbReference type="AlphaFoldDB" id="A0A4U0UXA4"/>
<accession>A0A4U0UXA4</accession>
<feature type="domain" description="NFACT protein C-terminal" evidence="9">
    <location>
        <begin position="1041"/>
        <end position="1148"/>
    </location>
</feature>
<dbReference type="InterPro" id="IPR008532">
    <property type="entry name" value="NFACT_RNA-bd"/>
</dbReference>
<feature type="compositionally biased region" description="Polar residues" evidence="7">
    <location>
        <begin position="904"/>
        <end position="939"/>
    </location>
</feature>
<feature type="compositionally biased region" description="Basic and acidic residues" evidence="7">
    <location>
        <begin position="836"/>
        <end position="849"/>
    </location>
</feature>
<gene>
    <name evidence="10" type="ORF">B0A54_08078</name>
</gene>
<feature type="region of interest" description="Disordered" evidence="7">
    <location>
        <begin position="754"/>
        <end position="1015"/>
    </location>
</feature>
<evidence type="ECO:0000256" key="1">
    <source>
        <dbReference type="ARBA" id="ARBA00004496"/>
    </source>
</evidence>
<organism evidence="10 11">
    <name type="scientific">Friedmanniomyces endolithicus</name>
    <dbReference type="NCBI Taxonomy" id="329885"/>
    <lineage>
        <taxon>Eukaryota</taxon>
        <taxon>Fungi</taxon>
        <taxon>Dikarya</taxon>
        <taxon>Ascomycota</taxon>
        <taxon>Pezizomycotina</taxon>
        <taxon>Dothideomycetes</taxon>
        <taxon>Dothideomycetidae</taxon>
        <taxon>Mycosphaerellales</taxon>
        <taxon>Teratosphaeriaceae</taxon>
        <taxon>Friedmanniomyces</taxon>
    </lineage>
</organism>
<evidence type="ECO:0000256" key="5">
    <source>
        <dbReference type="ARBA" id="ARBA00070414"/>
    </source>
</evidence>
<dbReference type="GO" id="GO:1990116">
    <property type="term" value="P:ribosome-associated ubiquitin-dependent protein catabolic process"/>
    <property type="evidence" value="ECO:0007669"/>
    <property type="project" value="TreeGrafter"/>
</dbReference>
<feature type="compositionally biased region" description="Basic residues" evidence="7">
    <location>
        <begin position="1162"/>
        <end position="1178"/>
    </location>
</feature>
<feature type="compositionally biased region" description="Gly residues" evidence="7">
    <location>
        <begin position="1150"/>
        <end position="1160"/>
    </location>
</feature>
<evidence type="ECO:0000259" key="9">
    <source>
        <dbReference type="Pfam" id="PF11923"/>
    </source>
</evidence>
<evidence type="ECO:0000313" key="10">
    <source>
        <dbReference type="EMBL" id="TKA40808.1"/>
    </source>
</evidence>
<reference evidence="10 11" key="1">
    <citation type="submission" date="2017-03" db="EMBL/GenBank/DDBJ databases">
        <title>Genomes of endolithic fungi from Antarctica.</title>
        <authorList>
            <person name="Coleine C."/>
            <person name="Masonjones S."/>
            <person name="Stajich J.E."/>
        </authorList>
    </citation>
    <scope>NUCLEOTIDE SEQUENCE [LARGE SCALE GENOMIC DNA]</scope>
    <source>
        <strain evidence="10 11">CCFEE 5311</strain>
    </source>
</reference>
<feature type="compositionally biased region" description="Acidic residues" evidence="7">
    <location>
        <begin position="818"/>
        <end position="827"/>
    </location>
</feature>
<feature type="compositionally biased region" description="Basic residues" evidence="7">
    <location>
        <begin position="945"/>
        <end position="955"/>
    </location>
</feature>
<evidence type="ECO:0000256" key="6">
    <source>
        <dbReference type="SAM" id="Coils"/>
    </source>
</evidence>